<evidence type="ECO:0000313" key="1">
    <source>
        <dbReference type="EMBL" id="MFB9105533.1"/>
    </source>
</evidence>
<organism evidence="1 2">
    <name type="scientific">Algibacter miyuki</name>
    <dbReference type="NCBI Taxonomy" id="1306933"/>
    <lineage>
        <taxon>Bacteria</taxon>
        <taxon>Pseudomonadati</taxon>
        <taxon>Bacteroidota</taxon>
        <taxon>Flavobacteriia</taxon>
        <taxon>Flavobacteriales</taxon>
        <taxon>Flavobacteriaceae</taxon>
        <taxon>Algibacter</taxon>
    </lineage>
</organism>
<evidence type="ECO:0008006" key="3">
    <source>
        <dbReference type="Google" id="ProtNLM"/>
    </source>
</evidence>
<gene>
    <name evidence="1" type="ORF">ACFFU1_11525</name>
</gene>
<evidence type="ECO:0000313" key="2">
    <source>
        <dbReference type="Proteomes" id="UP001589590"/>
    </source>
</evidence>
<dbReference type="Proteomes" id="UP001589590">
    <property type="component" value="Unassembled WGS sequence"/>
</dbReference>
<keyword evidence="2" id="KW-1185">Reference proteome</keyword>
<comment type="caution">
    <text evidence="1">The sequence shown here is derived from an EMBL/GenBank/DDBJ whole genome shotgun (WGS) entry which is preliminary data.</text>
</comment>
<accession>A0ABV5H0X2</accession>
<protein>
    <recommendedName>
        <fullName evidence="3">DUF4878 domain-containing protein</fullName>
    </recommendedName>
</protein>
<dbReference type="EMBL" id="JBHMFA010000006">
    <property type="protein sequence ID" value="MFB9105533.1"/>
    <property type="molecule type" value="Genomic_DNA"/>
</dbReference>
<dbReference type="RefSeq" id="WP_290268041.1">
    <property type="nucleotide sequence ID" value="NZ_JAUFQP010000001.1"/>
</dbReference>
<reference evidence="1 2" key="1">
    <citation type="submission" date="2024-09" db="EMBL/GenBank/DDBJ databases">
        <authorList>
            <person name="Sun Q."/>
            <person name="Mori K."/>
        </authorList>
    </citation>
    <scope>NUCLEOTIDE SEQUENCE [LARGE SCALE GENOMIC DNA]</scope>
    <source>
        <strain evidence="1 2">CECT 8300</strain>
    </source>
</reference>
<name>A0ABV5H0X2_9FLAO</name>
<sequence length="120" mass="13742">MKKLTLYLLLISFIGCNQPQLSHVDTAKNVVESFYKNENTKLEKHTTTDSYQSFMAIQALVAPGTTQASNFKLIQESVNGDTAWVKFSTSYEDQPEIFKLVKVDKKWKVTEKDKNEKSPF</sequence>
<dbReference type="PROSITE" id="PS51257">
    <property type="entry name" value="PROKAR_LIPOPROTEIN"/>
    <property type="match status" value="1"/>
</dbReference>
<proteinExistence type="predicted"/>